<reference evidence="11 12" key="1">
    <citation type="submission" date="2017-06" db="EMBL/GenBank/DDBJ databases">
        <title>Comparative genomic analysis of Ambrosia Fusariam Clade fungi.</title>
        <authorList>
            <person name="Stajich J.E."/>
            <person name="Carrillo J."/>
            <person name="Kijimoto T."/>
            <person name="Eskalen A."/>
            <person name="O'Donnell K."/>
            <person name="Kasson M."/>
        </authorList>
    </citation>
    <scope>NUCLEOTIDE SEQUENCE [LARGE SCALE GENOMIC DNA]</scope>
    <source>
        <strain evidence="11">UCR3666</strain>
    </source>
</reference>
<feature type="domain" description="DUF3638" evidence="8">
    <location>
        <begin position="2018"/>
        <end position="2241"/>
    </location>
</feature>
<feature type="region of interest" description="Disordered" evidence="7">
    <location>
        <begin position="382"/>
        <end position="402"/>
    </location>
</feature>
<dbReference type="Pfam" id="PF12340">
    <property type="entry name" value="DUF3638"/>
    <property type="match status" value="1"/>
</dbReference>
<dbReference type="InterPro" id="IPR022099">
    <property type="entry name" value="DUF3638"/>
</dbReference>
<evidence type="ECO:0000256" key="2">
    <source>
        <dbReference type="ARBA" id="ARBA00012759"/>
    </source>
</evidence>
<feature type="region of interest" description="Disordered" evidence="7">
    <location>
        <begin position="179"/>
        <end position="202"/>
    </location>
</feature>
<comment type="catalytic activity">
    <reaction evidence="1">
        <text>Thiol-dependent hydrolysis of ester, thioester, amide, peptide and isopeptide bonds formed by the C-terminal Gly of ubiquitin (a 76-residue protein attached to proteins as an intracellular targeting signal).</text>
        <dbReference type="EC" id="3.4.19.12"/>
    </reaction>
</comment>
<comment type="caution">
    <text evidence="11">The sequence shown here is derived from an EMBL/GenBank/DDBJ whole genome shotgun (WGS) entry which is preliminary data.</text>
</comment>
<evidence type="ECO:0000259" key="10">
    <source>
        <dbReference type="Pfam" id="PF20255"/>
    </source>
</evidence>
<dbReference type="STRING" id="2010991.A0A3M2RMK1"/>
<evidence type="ECO:0000256" key="5">
    <source>
        <dbReference type="ARBA" id="ARBA00022801"/>
    </source>
</evidence>
<dbReference type="EC" id="3.4.19.12" evidence="2"/>
<dbReference type="Pfam" id="PF12359">
    <property type="entry name" value="DUF3645"/>
    <property type="match status" value="1"/>
</dbReference>
<keyword evidence="12" id="KW-1185">Reference proteome</keyword>
<dbReference type="PANTHER" id="PTHR13367:SF34">
    <property type="match status" value="1"/>
</dbReference>
<evidence type="ECO:0000259" key="8">
    <source>
        <dbReference type="Pfam" id="PF12340"/>
    </source>
</evidence>
<dbReference type="InterPro" id="IPR022105">
    <property type="entry name" value="DUF3645"/>
</dbReference>
<feature type="compositionally biased region" description="Basic and acidic residues" evidence="7">
    <location>
        <begin position="1698"/>
        <end position="1718"/>
    </location>
</feature>
<feature type="region of interest" description="Disordered" evidence="7">
    <location>
        <begin position="1696"/>
        <end position="1718"/>
    </location>
</feature>
<proteinExistence type="predicted"/>
<evidence type="ECO:0000256" key="6">
    <source>
        <dbReference type="ARBA" id="ARBA00022807"/>
    </source>
</evidence>
<evidence type="ECO:0000256" key="3">
    <source>
        <dbReference type="ARBA" id="ARBA00022670"/>
    </source>
</evidence>
<dbReference type="GO" id="GO:0004843">
    <property type="term" value="F:cysteine-type deubiquitinase activity"/>
    <property type="evidence" value="ECO:0007669"/>
    <property type="project" value="UniProtKB-EC"/>
</dbReference>
<dbReference type="PANTHER" id="PTHR13367">
    <property type="entry name" value="UBIQUITIN THIOESTERASE"/>
    <property type="match status" value="1"/>
</dbReference>
<dbReference type="OrthoDB" id="3182339at2759"/>
<keyword evidence="3" id="KW-0645">Protease</keyword>
<dbReference type="Pfam" id="PF20255">
    <property type="entry name" value="DUF6606"/>
    <property type="match status" value="1"/>
</dbReference>
<dbReference type="EMBL" id="NKUJ01000404">
    <property type="protein sequence ID" value="RMJ06570.1"/>
    <property type="molecule type" value="Genomic_DNA"/>
</dbReference>
<protein>
    <recommendedName>
        <fullName evidence="2">ubiquitinyl hydrolase 1</fullName>
        <ecNumber evidence="2">3.4.19.12</ecNumber>
    </recommendedName>
</protein>
<evidence type="ECO:0000313" key="11">
    <source>
        <dbReference type="EMBL" id="RMJ06570.1"/>
    </source>
</evidence>
<sequence length="3067" mass="347983">MASDGGKPEDVSGTSFGYLYHHLFLPPKLPGADDTSQKNDTTLLQFVQRSLKRFLPGHHDQEALKAGVSVLMSLKTSKNPQGYLKDVAVRDILKELSPKAPVAALQITEQNAGVFISRSSDSVCFEVFELSPRNEAVMSIQGRLVRHFPATAVEITAADFESQDFQMVMAKTLAKMSQQTVRETRQVNKKENREKKDNNETPDPMIVTELLVSILRGCGKEVAVEKICKNTRDDVIWKDGKVPWRRSSTWLLVRVALQLSMTRLSATGKNTYKEFMVFLMAQVLQAANEQQKVSSEILQTMSNKVSRRLCKLQRPSDGPWLVTIRDVVSQTSGILQKRWRFIADRAEPPLSMSELCKFKIDDNITFSLKDMETFIRSTTQRKAEVPNPRFRPTSELNSLPQNQLPSVGDWSENYLPFKLLELESWVAENLQTWIDHNMRKADNPVRDLRILIEAYHTKAASYYSGRPEGASRMILTISELWYAADVAATQELPLLADYNPEIPVVLWQALLLGPLQDMERLQRLENYISNRVKVAEKADRPSILGSFGSPGSFAVEFFRNSTRHQQIKYEIEAEAAAKRREKREEFRKAKTEYVKLMQKHAESECDVTTKRDAAGVMYIHPSSCRRCGFESKANALGVFVHEWPLPHDELEAQATVFEMVAPVTFSEWRDLTVHLINDVLLCHPEKTSTPQTTYSLKSYQPLKPWHATKTNYRIHLRSGAKPNAVIHRRALPVGQAAESDICLNSGLIYEYYDETLNSFSCDLALTDDLSKLCTFKLPKRAHVLGQFLRRNWRKPDGQTPNEGIISQFECPEWMPLCEFKALVGMAYGHKIQWMNILTELAMPNIDFNKRETAIFLLQMSLQAGPASSSATRSTHSRPCDELFGRKILQSLSGCVLRMQENWDSYTALWSFTFLTTRLLSLVPKDLLRPFLDLLEQCRETSYSWVKTLLERVEDTSDDVRRRELLETASSIALVCIDSFNVDDGFLHQILASSQQAAILVECSIIVHENLSLKSGDDQIFQDVMLDRWRRTMYRARPIMDEQIASGSSFLSDAVHQRWRYFQPTSSWSLSTGTKCWYQTAMEHLKMHLNILTGELLVNDLPLSRLPADYETHHEYKRIFGDLLHNVMPSTSSGMIFCTTRLLQGYTVHFGRERQDLLLRLENDTSCYDYIPSQVFAGLLPDSFVDEYAHWYNSKTGAVEFCLLSNPFPARSCKWCLEECDGSWKLRGQEGVFMLAPASGLAQCVATIMADLETPLSLHMLYDANRRLLDIRIPRLELGFFLNEGESVIRSRQFRETQVDEDQSLGTLVGLKSKLVLRGNQNPPMRLVLIPEGDVEIKKNNSDVVHNHVTVCVRHGTVRRVQSYQIDDLLGRFVTETKLESKLYLAYLHALTSFCLPDPFIGRRGTEEALDILSSASVRAPMALSPIAYNILNLIAALAPSRHYHPDNSKTMQNVVWSSQLPVSIQDDRFLLITDEISRRSAEVGFLYPNAEPQPGRKLNTDVDLAVRAISRNAAQYVSGFGAEDCHAGDDEIYQSRDNTRSGRAARAATASHQAFHGEQGLMAPVSGGLALSLYKLMAMGKTANHRGAPPKRDMEYDSMWLQRPSSYLSSYWSQLHHAFHDNPQWLNKMELSVWIATIAYSAEHDEQITQALLMMALSPSVAAAQLPLNEARDLSKGYTLQPETLETAAAPHMVKVKHGPEGKSRSRTAKGDGKAADRLKREYGKDKKQAINIFRDKLARQWPCQVPKQPSDHHMEAYIDVVRATKAILAPWRIWWANKNFKEYLERFVAALKEVPLRAASADHPSVAHELPTKPHHKGFMSVSDLFQHDAPDTDKVPESAIHGLVTKARVETVERKELDGIVDFLESQASFQYERNYLNELRQSLSSLKSFSQNNLVEDDVPTALLQDHLAQCESRHKDVYNSLRSAVQPFSKSSKLHSPQDLVEAILSEGGSQPRITPVFFLQQLRNSSWSKLTAAWKSAIIQYGLAVAALQKARRLIRSQNDPVDLLRELENRGHENWSPHDYPEWLLIECESQITIREVQQQIAQQMIRPPGQENAVMQLNMGEGKSSVIVPIVATTLGDGSKLVRIIVAKPQAKQMYQMLSTKLSGLVNRPVYQLPFSRDVQMDISRCTAIHQLLVRCQKEGGILLVQPEHLLSFQLMELELELESRPELAEQMKTTRLFFEDHARDIVDESDENFNVKFELIYTLGQQRSVEDSPDRWTIVQEVLSLVHHFAAEVKEELPQSIDLDERHGHIFPVIRILRRDAEEAIFGRIAGFICETGITGFPIAYQPPVIRNAVRRYITQRKLSVEEVEAVEHSRFWNGKVINHALLLRGLLAGGVLAFALGQKRWRVNYGLDLNREKKTRLAIPYKAKDNPAPRSEFSHPDIVVVLTCLSYYYGGLRDQALFDSLELLTRSDNADSEYQSWVQSCPTMPDAFKHVQGINTKDHTHCVSTVFPYLRYSKAAIDYYLHRMVFPQELKEFPYKLSASGWDLGKKKRHITTGFSGTNDSRYILPLDIRQLNLPEQNHTNALVLENLLCPENSITLMTDKMVGATFHSQYLLETLANMDSGPRVILDVGAQVVDLTNLELARAWLCHYADDENTQAVIFFNDFDEIVVMDKSGKVEELQTSPFADQLDQCLVFLDEAHTRGTDLRLPTNYQAAVTLGAHLTKDRLVQACMRMRKLGRGQSVVFFIPREIEQKIRVLQAKNPSPSADIIVADVICWAITETCTDLRKAVPLWLRQGLRFTEHQARWEGLKIQTDGDSRLEYVKQFMEDEAQSLDRRYRPHRANSDIFSMISRMDPHAATAFESRCVDFGLGELGDSSFNEEQERELSPELEQELQAVRPPRAEPAEHQPAFMSLATTSAAQHLDISAFPSNIVVTRDFAETVDEVLGHVDFSDSFQKPVQWILSVQRNPSILVIVSPYEVQQLLPAIEQSKHVALHLYSPRINVGYKSLDNLDLYIVSGIRLLRQVSRHVIGLLCQFSGQLYLSSFEDYVQLCESLGLAWKPGNNQVMIGPDGFILPDPAEGDMVNTARFSKSPVPFLKALVANDFGRNAVTRE</sequence>
<evidence type="ECO:0000259" key="9">
    <source>
        <dbReference type="Pfam" id="PF12359"/>
    </source>
</evidence>
<dbReference type="InterPro" id="IPR051346">
    <property type="entry name" value="OTU_Deubiquitinase"/>
</dbReference>
<evidence type="ECO:0000256" key="4">
    <source>
        <dbReference type="ARBA" id="ARBA00022786"/>
    </source>
</evidence>
<evidence type="ECO:0000256" key="1">
    <source>
        <dbReference type="ARBA" id="ARBA00000707"/>
    </source>
</evidence>
<dbReference type="InterPro" id="IPR046541">
    <property type="entry name" value="DUF6606"/>
</dbReference>
<keyword evidence="6" id="KW-0788">Thiol protease</keyword>
<dbReference type="GO" id="GO:0006508">
    <property type="term" value="P:proteolysis"/>
    <property type="evidence" value="ECO:0007669"/>
    <property type="project" value="UniProtKB-KW"/>
</dbReference>
<feature type="compositionally biased region" description="Basic and acidic residues" evidence="7">
    <location>
        <begin position="182"/>
        <end position="199"/>
    </location>
</feature>
<keyword evidence="4" id="KW-0833">Ubl conjugation pathway</keyword>
<name>A0A3M2RMK1_9HYPO</name>
<gene>
    <name evidence="11" type="ORF">CDV36_013835</name>
</gene>
<evidence type="ECO:0000256" key="7">
    <source>
        <dbReference type="SAM" id="MobiDB-lite"/>
    </source>
</evidence>
<feature type="domain" description="DUF6606" evidence="10">
    <location>
        <begin position="19"/>
        <end position="285"/>
    </location>
</feature>
<organism evidence="11 12">
    <name type="scientific">Fusarium kuroshium</name>
    <dbReference type="NCBI Taxonomy" id="2010991"/>
    <lineage>
        <taxon>Eukaryota</taxon>
        <taxon>Fungi</taxon>
        <taxon>Dikarya</taxon>
        <taxon>Ascomycota</taxon>
        <taxon>Pezizomycotina</taxon>
        <taxon>Sordariomycetes</taxon>
        <taxon>Hypocreomycetidae</taxon>
        <taxon>Hypocreales</taxon>
        <taxon>Nectriaceae</taxon>
        <taxon>Fusarium</taxon>
        <taxon>Fusarium solani species complex</taxon>
    </lineage>
</organism>
<accession>A0A3M2RMK1</accession>
<keyword evidence="5" id="KW-0378">Hydrolase</keyword>
<feature type="domain" description="DUF3645" evidence="9">
    <location>
        <begin position="2364"/>
        <end position="2396"/>
    </location>
</feature>
<evidence type="ECO:0000313" key="12">
    <source>
        <dbReference type="Proteomes" id="UP000277212"/>
    </source>
</evidence>
<dbReference type="Proteomes" id="UP000277212">
    <property type="component" value="Unassembled WGS sequence"/>
</dbReference>